<dbReference type="PROSITE" id="PS51257">
    <property type="entry name" value="PROKAR_LIPOPROTEIN"/>
    <property type="match status" value="1"/>
</dbReference>
<sequence length="250" mass="26212">MKKNALILSLAIVTLLTACKDEETTSSITNDQAAEMVSMSLAENSMGATAIVQTSVQTGGSTTRSAAPQKVQSVSPDLTFAKDTTFTLTSKPGAIISYSFTATYGYNFTLNLQGQFTSATENYTYSGNYDAPRVSSTHTGNGTLALTNMNTSVVTVNGTFARTANHTFKGTEALTTNTVVNLNLADILVNKSTATIQSGSATLTITGSVPNKGDFSYTGTITFNGNSMATLVIQGQSYSVNIKTGEYTAI</sequence>
<evidence type="ECO:0008006" key="4">
    <source>
        <dbReference type="Google" id="ProtNLM"/>
    </source>
</evidence>
<keyword evidence="1" id="KW-0732">Signal</keyword>
<organism evidence="2 3">
    <name type="scientific">Paludibacter propionicigenes (strain DSM 17365 / JCM 13257 / WB4)</name>
    <dbReference type="NCBI Taxonomy" id="694427"/>
    <lineage>
        <taxon>Bacteria</taxon>
        <taxon>Pseudomonadati</taxon>
        <taxon>Bacteroidota</taxon>
        <taxon>Bacteroidia</taxon>
        <taxon>Bacteroidales</taxon>
        <taxon>Paludibacteraceae</taxon>
        <taxon>Paludibacter</taxon>
    </lineage>
</organism>
<dbReference type="HOGENOM" id="CLU_1110560_0_0_10"/>
<reference key="1">
    <citation type="submission" date="2010-11" db="EMBL/GenBank/DDBJ databases">
        <title>The complete genome of Paludibacter propionicigenes DSM 17365.</title>
        <authorList>
            <consortium name="US DOE Joint Genome Institute (JGI-PGF)"/>
            <person name="Lucas S."/>
            <person name="Copeland A."/>
            <person name="Lapidus A."/>
            <person name="Bruce D."/>
            <person name="Goodwin L."/>
            <person name="Pitluck S."/>
            <person name="Kyrpides N."/>
            <person name="Mavromatis K."/>
            <person name="Ivanova N."/>
            <person name="Munk A.C."/>
            <person name="Brettin T."/>
            <person name="Detter J.C."/>
            <person name="Han C."/>
            <person name="Tapia R."/>
            <person name="Land M."/>
            <person name="Hauser L."/>
            <person name="Markowitz V."/>
            <person name="Cheng J.-F."/>
            <person name="Hugenholtz P."/>
            <person name="Woyke T."/>
            <person name="Wu D."/>
            <person name="Gronow S."/>
            <person name="Wellnitz S."/>
            <person name="Brambilla E."/>
            <person name="Klenk H.-P."/>
            <person name="Eisen J.A."/>
        </authorList>
    </citation>
    <scope>NUCLEOTIDE SEQUENCE</scope>
    <source>
        <strain>WB4</strain>
    </source>
</reference>
<protein>
    <recommendedName>
        <fullName evidence="4">Lipoprotein</fullName>
    </recommendedName>
</protein>
<dbReference type="STRING" id="694427.Palpr_0452"/>
<gene>
    <name evidence="2" type="ordered locus">Palpr_0452</name>
</gene>
<feature type="chain" id="PRO_5003187508" description="Lipoprotein" evidence="1">
    <location>
        <begin position="21"/>
        <end position="250"/>
    </location>
</feature>
<reference evidence="2 3" key="2">
    <citation type="journal article" date="2011" name="Stand. Genomic Sci.">
        <title>Complete genome sequence of Paludibacter propionicigenes type strain (WB4).</title>
        <authorList>
            <person name="Gronow S."/>
            <person name="Munk C."/>
            <person name="Lapidus A."/>
            <person name="Nolan M."/>
            <person name="Lucas S."/>
            <person name="Hammon N."/>
            <person name="Deshpande S."/>
            <person name="Cheng J.F."/>
            <person name="Tapia R."/>
            <person name="Han C."/>
            <person name="Goodwin L."/>
            <person name="Pitluck S."/>
            <person name="Liolios K."/>
            <person name="Ivanova N."/>
            <person name="Mavromatis K."/>
            <person name="Mikhailova N."/>
            <person name="Pati A."/>
            <person name="Chen A."/>
            <person name="Palaniappan K."/>
            <person name="Land M."/>
            <person name="Hauser L."/>
            <person name="Chang Y.J."/>
            <person name="Jeffries C.D."/>
            <person name="Brambilla E."/>
            <person name="Rohde M."/>
            <person name="Goker M."/>
            <person name="Detter J.C."/>
            <person name="Woyke T."/>
            <person name="Bristow J."/>
            <person name="Eisen J.A."/>
            <person name="Markowitz V."/>
            <person name="Hugenholtz P."/>
            <person name="Kyrpides N.C."/>
            <person name="Klenk H.P."/>
        </authorList>
    </citation>
    <scope>NUCLEOTIDE SEQUENCE [LARGE SCALE GENOMIC DNA]</scope>
    <source>
        <strain evidence="3">DSM 17365 / JCM 13257 / WB4</strain>
    </source>
</reference>
<name>E4T1L8_PALPW</name>
<evidence type="ECO:0000256" key="1">
    <source>
        <dbReference type="SAM" id="SignalP"/>
    </source>
</evidence>
<dbReference type="Proteomes" id="UP000008718">
    <property type="component" value="Chromosome"/>
</dbReference>
<dbReference type="AlphaFoldDB" id="E4T1L8"/>
<dbReference type="EMBL" id="CP002345">
    <property type="protein sequence ID" value="ADQ78612.1"/>
    <property type="molecule type" value="Genomic_DNA"/>
</dbReference>
<proteinExistence type="predicted"/>
<evidence type="ECO:0000313" key="2">
    <source>
        <dbReference type="EMBL" id="ADQ78612.1"/>
    </source>
</evidence>
<feature type="signal peptide" evidence="1">
    <location>
        <begin position="1"/>
        <end position="20"/>
    </location>
</feature>
<dbReference type="OrthoDB" id="977243at2"/>
<accession>E4T1L8</accession>
<keyword evidence="3" id="KW-1185">Reference proteome</keyword>
<dbReference type="eggNOG" id="ENOG5033GVQ">
    <property type="taxonomic scope" value="Bacteria"/>
</dbReference>
<dbReference type="KEGG" id="ppn:Palpr_0452"/>
<evidence type="ECO:0000313" key="3">
    <source>
        <dbReference type="Proteomes" id="UP000008718"/>
    </source>
</evidence>
<dbReference type="RefSeq" id="WP_013443981.1">
    <property type="nucleotide sequence ID" value="NC_014734.1"/>
</dbReference>